<dbReference type="EMBL" id="JAINDJ010000008">
    <property type="protein sequence ID" value="KAG9439252.1"/>
    <property type="molecule type" value="Genomic_DNA"/>
</dbReference>
<dbReference type="PROSITE" id="PS00375">
    <property type="entry name" value="UDPGT"/>
    <property type="match status" value="1"/>
</dbReference>
<proteinExistence type="inferred from homology"/>
<dbReference type="Pfam" id="PF00201">
    <property type="entry name" value="UDPGT"/>
    <property type="match status" value="1"/>
</dbReference>
<protein>
    <recommendedName>
        <fullName evidence="4">Glycosyltransferase</fullName>
        <ecNumber evidence="4">2.4.1.-</ecNumber>
    </recommendedName>
</protein>
<dbReference type="FunFam" id="3.40.50.2000:FF:000064">
    <property type="entry name" value="Glycosyltransferase"/>
    <property type="match status" value="1"/>
</dbReference>
<keyword evidence="6" id="KW-1185">Reference proteome</keyword>
<keyword evidence="3" id="KW-0328">Glycosyltransferase</keyword>
<dbReference type="GO" id="GO:0035251">
    <property type="term" value="F:UDP-glucosyltransferase activity"/>
    <property type="evidence" value="ECO:0007669"/>
    <property type="project" value="TreeGrafter"/>
</dbReference>
<dbReference type="InterPro" id="IPR002213">
    <property type="entry name" value="UDP_glucos_trans"/>
</dbReference>
<dbReference type="Gene3D" id="3.40.50.2000">
    <property type="entry name" value="Glycogen Phosphorylase B"/>
    <property type="match status" value="3"/>
</dbReference>
<gene>
    <name evidence="5" type="ORF">H6P81_019417</name>
</gene>
<name>A0AAV7DRR8_ARIFI</name>
<dbReference type="InterPro" id="IPR035595">
    <property type="entry name" value="UDP_glycos_trans_CS"/>
</dbReference>
<reference evidence="5 6" key="1">
    <citation type="submission" date="2021-07" db="EMBL/GenBank/DDBJ databases">
        <title>The Aristolochia fimbriata genome: insights into angiosperm evolution, floral development and chemical biosynthesis.</title>
        <authorList>
            <person name="Jiao Y."/>
        </authorList>
    </citation>
    <scope>NUCLEOTIDE SEQUENCE [LARGE SCALE GENOMIC DNA]</scope>
    <source>
        <strain evidence="5">IBCAS-2021</strain>
        <tissue evidence="5">Leaf</tissue>
    </source>
</reference>
<dbReference type="EC" id="2.4.1.-" evidence="4"/>
<dbReference type="AlphaFoldDB" id="A0AAV7DRR8"/>
<evidence type="ECO:0000256" key="4">
    <source>
        <dbReference type="RuleBase" id="RU362057"/>
    </source>
</evidence>
<evidence type="ECO:0000313" key="5">
    <source>
        <dbReference type="EMBL" id="KAG9439252.1"/>
    </source>
</evidence>
<dbReference type="PANTHER" id="PTHR48047">
    <property type="entry name" value="GLYCOSYLTRANSFERASE"/>
    <property type="match status" value="1"/>
</dbReference>
<evidence type="ECO:0000313" key="6">
    <source>
        <dbReference type="Proteomes" id="UP000825729"/>
    </source>
</evidence>
<organism evidence="5 6">
    <name type="scientific">Aristolochia fimbriata</name>
    <name type="common">White veined hardy Dutchman's pipe vine</name>
    <dbReference type="NCBI Taxonomy" id="158543"/>
    <lineage>
        <taxon>Eukaryota</taxon>
        <taxon>Viridiplantae</taxon>
        <taxon>Streptophyta</taxon>
        <taxon>Embryophyta</taxon>
        <taxon>Tracheophyta</taxon>
        <taxon>Spermatophyta</taxon>
        <taxon>Magnoliopsida</taxon>
        <taxon>Magnoliidae</taxon>
        <taxon>Piperales</taxon>
        <taxon>Aristolochiaceae</taxon>
        <taxon>Aristolochia</taxon>
    </lineage>
</organism>
<evidence type="ECO:0000256" key="3">
    <source>
        <dbReference type="RuleBase" id="RU003718"/>
    </source>
</evidence>
<dbReference type="PANTHER" id="PTHR48047:SF107">
    <property type="entry name" value="UDP-GLYCOSYLTRANSFERASE 92A1-LIKE"/>
    <property type="match status" value="1"/>
</dbReference>
<dbReference type="SUPFAM" id="SSF53756">
    <property type="entry name" value="UDP-Glycosyltransferase/glycogen phosphorylase"/>
    <property type="match status" value="1"/>
</dbReference>
<comment type="similarity">
    <text evidence="1 3">Belongs to the UDP-glycosyltransferase family.</text>
</comment>
<evidence type="ECO:0000256" key="2">
    <source>
        <dbReference type="ARBA" id="ARBA00022679"/>
    </source>
</evidence>
<dbReference type="CDD" id="cd03784">
    <property type="entry name" value="GT1_Gtf-like"/>
    <property type="match status" value="1"/>
</dbReference>
<dbReference type="Proteomes" id="UP000825729">
    <property type="component" value="Unassembled WGS sequence"/>
</dbReference>
<comment type="caution">
    <text evidence="5">The sequence shown here is derived from an EMBL/GenBank/DDBJ whole genome shotgun (WGS) entry which is preliminary data.</text>
</comment>
<keyword evidence="2 3" id="KW-0808">Transferase</keyword>
<sequence length="460" mass="51087">MAEGWISAKMTESPRERSGHVLMLPYLAKGHLIPFTALAQTLSDRTSFIKITLISTPVNVQILRSLLPPNTPICFAELPFRSTDHGLPPGVETTSSAPRHVVRDLLRASGSLRPDVEHLVGAISRRDGKPPLCVISDVAWGWTLEIAKKFGTQHYIFNVAAAMASRGWTGPLAASWMPPTLLEQFCLSRETDGVLFNTVEALEAEALDDLRRNVWRRVWAIGPLLLSSSHSSSSSPSQTLLQWLDRRPKKSVLYVCFGSEVLIPPQNITELAKGLEASGKSFIWVIRAPIGFDIQDDEDFSSVEWLPEGFQERVTREKDQGLLVKQWAPQMEILSHESTGAFFSHCGWNSAVESLREGLPIIAWPLDFEQPLNSRFLEEELGVAVEVARGADAEIRGSEVERVIRLVMDGDSEKGAEMRRKAKKIREEITLAGTSKGSSIRAIDDFIHTLESNHQCCTSD</sequence>
<accession>A0AAV7DRR8</accession>
<evidence type="ECO:0000256" key="1">
    <source>
        <dbReference type="ARBA" id="ARBA00009995"/>
    </source>
</evidence>